<dbReference type="AlphaFoldDB" id="A0A6A3JXA0"/>
<dbReference type="FunFam" id="1.10.340.70:FF:000001">
    <property type="entry name" value="Retrovirus-related Pol polyprotein from transposon gypsy-like Protein"/>
    <property type="match status" value="1"/>
</dbReference>
<dbReference type="GO" id="GO:0015074">
    <property type="term" value="P:DNA integration"/>
    <property type="evidence" value="ECO:0007669"/>
    <property type="project" value="InterPro"/>
</dbReference>
<evidence type="ECO:0000256" key="1">
    <source>
        <dbReference type="ARBA" id="ARBA00022679"/>
    </source>
</evidence>
<evidence type="ECO:0000256" key="6">
    <source>
        <dbReference type="ARBA" id="ARBA00022918"/>
    </source>
</evidence>
<keyword evidence="5" id="KW-0378">Hydrolase</keyword>
<dbReference type="InterPro" id="IPR001584">
    <property type="entry name" value="Integrase_cat-core"/>
</dbReference>
<sequence length="767" mass="86171">MQDQGRGEQPIAFASKVNSPTVAKYGITDLECAAVVWAIKLFRPYLYGRRFELVTDHSALSWLMRSKDLTGRLHRWALQLQEYNFDITYRPGSTNVVADALSRAPIRQVVGGRQQEGAPAEAAVRSTTAASQLTDEEIKQQQQLDAQVQKLKRIGRSGTKEVVEERGIVYVRTNDGELRVVLPVVLRHKVLREAHDSIFAGHLRIPQTYTRIAAVYWWPDMHTTVRQWVQSCRDCGTRKARPREVIPPLRPLGLGNVGYRWALDVAGPLPVTGRGNRYVVAAVEYATRYAVAVAVSAHTAKDSARFVVERIVFTYGPLLELLMDGAPELNGRVIEELVALLQARQVTPVPYRPALPGLVERFHRTWKDMVSMYVSENQADWDGWLPCAVYAYNGARHSTTGYSTNELLMGRRLRAPNELLRASGVTQIGQWAEYHKKLVRHMARATEIAQRAAARNQERRARYFNHRVRNTTHFKEEDLVWVLRPPRGRGITKLTHQWVGPAKIEEDVGYDNWRVTRLDDGSSLVVHSSFLTSYHCPDSQLQEIAQMETGEYEQDGTYGVDDVWLPEPVAANESENATQPPTAESSTRTPAAAEWSTATVVAATATGASALGSGLERQVHRSGHISRRVVRSPVQRRAGGPEERQHGQDPSRSDMTEQSGTTQPIRMEVAARPSAENDQDASGILPVTTKRKATSQKGAARKRNREANEAQSAKDAEAEQLRLHAEKTARLRDGVLVVTHRRRQEPRKLTQMLLRVYMTMVYPTYAN</sequence>
<proteinExistence type="predicted"/>
<evidence type="ECO:0000313" key="10">
    <source>
        <dbReference type="Proteomes" id="UP000429607"/>
    </source>
</evidence>
<dbReference type="Proteomes" id="UP000429607">
    <property type="component" value="Unassembled WGS sequence"/>
</dbReference>
<dbReference type="InterPro" id="IPR043502">
    <property type="entry name" value="DNA/RNA_pol_sf"/>
</dbReference>
<dbReference type="InterPro" id="IPR041373">
    <property type="entry name" value="RT_RNaseH"/>
</dbReference>
<dbReference type="InterPro" id="IPR050951">
    <property type="entry name" value="Retrovirus_Pol_polyprotein"/>
</dbReference>
<dbReference type="CDD" id="cd09274">
    <property type="entry name" value="RNase_HI_RT_Ty3"/>
    <property type="match status" value="1"/>
</dbReference>
<reference evidence="9 10" key="1">
    <citation type="submission" date="2018-09" db="EMBL/GenBank/DDBJ databases">
        <title>Genomic investigation of the strawberry pathogen Phytophthora fragariae indicates pathogenicity is determined by transcriptional variation in three key races.</title>
        <authorList>
            <person name="Adams T.M."/>
            <person name="Armitage A.D."/>
            <person name="Sobczyk M.K."/>
            <person name="Bates H.J."/>
            <person name="Dunwell J.M."/>
            <person name="Nellist C.F."/>
            <person name="Harrison R.J."/>
        </authorList>
    </citation>
    <scope>NUCLEOTIDE SEQUENCE [LARGE SCALE GENOMIC DNA]</scope>
    <source>
        <strain evidence="9 10">SCRP249</strain>
    </source>
</reference>
<evidence type="ECO:0000313" key="9">
    <source>
        <dbReference type="EMBL" id="KAE8998432.1"/>
    </source>
</evidence>
<feature type="region of interest" description="Disordered" evidence="7">
    <location>
        <begin position="572"/>
        <end position="595"/>
    </location>
</feature>
<evidence type="ECO:0000259" key="8">
    <source>
        <dbReference type="PROSITE" id="PS50994"/>
    </source>
</evidence>
<evidence type="ECO:0000256" key="5">
    <source>
        <dbReference type="ARBA" id="ARBA00022801"/>
    </source>
</evidence>
<evidence type="ECO:0000256" key="7">
    <source>
        <dbReference type="SAM" id="MobiDB-lite"/>
    </source>
</evidence>
<dbReference type="GO" id="GO:0003964">
    <property type="term" value="F:RNA-directed DNA polymerase activity"/>
    <property type="evidence" value="ECO:0007669"/>
    <property type="project" value="UniProtKB-KW"/>
</dbReference>
<organism evidence="9 10">
    <name type="scientific">Phytophthora rubi</name>
    <dbReference type="NCBI Taxonomy" id="129364"/>
    <lineage>
        <taxon>Eukaryota</taxon>
        <taxon>Sar</taxon>
        <taxon>Stramenopiles</taxon>
        <taxon>Oomycota</taxon>
        <taxon>Peronosporomycetes</taxon>
        <taxon>Peronosporales</taxon>
        <taxon>Peronosporaceae</taxon>
        <taxon>Phytophthora</taxon>
    </lineage>
</organism>
<dbReference type="GO" id="GO:0003676">
    <property type="term" value="F:nucleic acid binding"/>
    <property type="evidence" value="ECO:0007669"/>
    <property type="project" value="InterPro"/>
</dbReference>
<keyword evidence="1" id="KW-0808">Transferase</keyword>
<dbReference type="PROSITE" id="PS50994">
    <property type="entry name" value="INTEGRASE"/>
    <property type="match status" value="1"/>
</dbReference>
<feature type="compositionally biased region" description="Basic residues" evidence="7">
    <location>
        <begin position="620"/>
        <end position="630"/>
    </location>
</feature>
<dbReference type="EMBL" id="QXFV01001783">
    <property type="protein sequence ID" value="KAE8998432.1"/>
    <property type="molecule type" value="Genomic_DNA"/>
</dbReference>
<dbReference type="Pfam" id="PF17921">
    <property type="entry name" value="Integrase_H2C2"/>
    <property type="match status" value="1"/>
</dbReference>
<protein>
    <recommendedName>
        <fullName evidence="8">Integrase catalytic domain-containing protein</fullName>
    </recommendedName>
</protein>
<dbReference type="Pfam" id="PF17917">
    <property type="entry name" value="RT_RNaseH"/>
    <property type="match status" value="1"/>
</dbReference>
<feature type="domain" description="Integrase catalytic" evidence="8">
    <location>
        <begin position="247"/>
        <end position="412"/>
    </location>
</feature>
<dbReference type="InterPro" id="IPR012337">
    <property type="entry name" value="RNaseH-like_sf"/>
</dbReference>
<comment type="caution">
    <text evidence="9">The sequence shown here is derived from an EMBL/GenBank/DDBJ whole genome shotgun (WGS) entry which is preliminary data.</text>
</comment>
<accession>A0A6A3JXA0</accession>
<evidence type="ECO:0000256" key="2">
    <source>
        <dbReference type="ARBA" id="ARBA00022695"/>
    </source>
</evidence>
<dbReference type="SUPFAM" id="SSF53098">
    <property type="entry name" value="Ribonuclease H-like"/>
    <property type="match status" value="1"/>
</dbReference>
<dbReference type="InterPro" id="IPR036397">
    <property type="entry name" value="RNaseH_sf"/>
</dbReference>
<evidence type="ECO:0000256" key="4">
    <source>
        <dbReference type="ARBA" id="ARBA00022759"/>
    </source>
</evidence>
<dbReference type="GO" id="GO:0016787">
    <property type="term" value="F:hydrolase activity"/>
    <property type="evidence" value="ECO:0007669"/>
    <property type="project" value="UniProtKB-KW"/>
</dbReference>
<dbReference type="PANTHER" id="PTHR37984">
    <property type="entry name" value="PROTEIN CBG26694"/>
    <property type="match status" value="1"/>
</dbReference>
<feature type="compositionally biased region" description="Basic and acidic residues" evidence="7">
    <location>
        <begin position="705"/>
        <end position="717"/>
    </location>
</feature>
<dbReference type="GO" id="GO:0004519">
    <property type="term" value="F:endonuclease activity"/>
    <property type="evidence" value="ECO:0007669"/>
    <property type="project" value="UniProtKB-KW"/>
</dbReference>
<feature type="region of interest" description="Disordered" evidence="7">
    <location>
        <begin position="613"/>
        <end position="717"/>
    </location>
</feature>
<dbReference type="PANTHER" id="PTHR37984:SF15">
    <property type="entry name" value="INTEGRASE CATALYTIC DOMAIN-CONTAINING PROTEIN"/>
    <property type="match status" value="1"/>
</dbReference>
<dbReference type="Gene3D" id="1.10.340.70">
    <property type="match status" value="1"/>
</dbReference>
<evidence type="ECO:0000256" key="3">
    <source>
        <dbReference type="ARBA" id="ARBA00022722"/>
    </source>
</evidence>
<keyword evidence="4" id="KW-0255">Endonuclease</keyword>
<gene>
    <name evidence="9" type="ORF">PR001_g19324</name>
</gene>
<name>A0A6A3JXA0_9STRA</name>
<feature type="compositionally biased region" description="Basic residues" evidence="7">
    <location>
        <begin position="689"/>
        <end position="704"/>
    </location>
</feature>
<dbReference type="Gene3D" id="3.30.420.10">
    <property type="entry name" value="Ribonuclease H-like superfamily/Ribonuclease H"/>
    <property type="match status" value="1"/>
</dbReference>
<dbReference type="InterPro" id="IPR041588">
    <property type="entry name" value="Integrase_H2C2"/>
</dbReference>
<keyword evidence="3" id="KW-0540">Nuclease</keyword>
<keyword evidence="6" id="KW-0695">RNA-directed DNA polymerase</keyword>
<feature type="compositionally biased region" description="Basic and acidic residues" evidence="7">
    <location>
        <begin position="639"/>
        <end position="655"/>
    </location>
</feature>
<feature type="compositionally biased region" description="Polar residues" evidence="7">
    <location>
        <begin position="573"/>
        <end position="589"/>
    </location>
</feature>
<dbReference type="SUPFAM" id="SSF56672">
    <property type="entry name" value="DNA/RNA polymerases"/>
    <property type="match status" value="1"/>
</dbReference>
<keyword evidence="2" id="KW-0548">Nucleotidyltransferase</keyword>